<evidence type="ECO:0000259" key="1">
    <source>
        <dbReference type="Pfam" id="PF24911"/>
    </source>
</evidence>
<feature type="domain" description="YfjL-like C-terminal" evidence="1">
    <location>
        <begin position="115"/>
        <end position="244"/>
    </location>
</feature>
<accession>A0A4R2T9R0</accession>
<dbReference type="EMBL" id="SLYC01000038">
    <property type="protein sequence ID" value="TCP99015.1"/>
    <property type="molecule type" value="Genomic_DNA"/>
</dbReference>
<dbReference type="RefSeq" id="WP_132849290.1">
    <property type="nucleotide sequence ID" value="NZ_CP058648.1"/>
</dbReference>
<protein>
    <submittedName>
        <fullName evidence="3">Uncharacterized protein</fullName>
    </submittedName>
</protein>
<reference evidence="3 4" key="1">
    <citation type="submission" date="2019-03" db="EMBL/GenBank/DDBJ databases">
        <title>Genomic Encyclopedia of Type Strains, Phase IV (KMG-IV): sequencing the most valuable type-strain genomes for metagenomic binning, comparative biology and taxonomic classification.</title>
        <authorList>
            <person name="Goeker M."/>
        </authorList>
    </citation>
    <scope>NUCLEOTIDE SEQUENCE [LARGE SCALE GENOMIC DNA]</scope>
    <source>
        <strain evidence="3 4">DSM 100013</strain>
    </source>
</reference>
<evidence type="ECO:0000259" key="2">
    <source>
        <dbReference type="Pfam" id="PF25425"/>
    </source>
</evidence>
<dbReference type="Pfam" id="PF24911">
    <property type="entry name" value="YfjL_C"/>
    <property type="match status" value="1"/>
</dbReference>
<proteinExistence type="predicted"/>
<evidence type="ECO:0000313" key="4">
    <source>
        <dbReference type="Proteomes" id="UP000295504"/>
    </source>
</evidence>
<dbReference type="AlphaFoldDB" id="A0A4R2T9R0"/>
<dbReference type="InterPro" id="IPR057359">
    <property type="entry name" value="YfjL_N"/>
</dbReference>
<dbReference type="InterPro" id="IPR056905">
    <property type="entry name" value="YfjL_C"/>
</dbReference>
<feature type="domain" description="YfjL-like N-terminal" evidence="2">
    <location>
        <begin position="9"/>
        <end position="91"/>
    </location>
</feature>
<organism evidence="3 4">
    <name type="scientific">Serpentinicella alkaliphila</name>
    <dbReference type="NCBI Taxonomy" id="1734049"/>
    <lineage>
        <taxon>Bacteria</taxon>
        <taxon>Bacillati</taxon>
        <taxon>Bacillota</taxon>
        <taxon>Clostridia</taxon>
        <taxon>Peptostreptococcales</taxon>
        <taxon>Natronincolaceae</taxon>
        <taxon>Serpentinicella</taxon>
    </lineage>
</organism>
<dbReference type="Pfam" id="PF25425">
    <property type="entry name" value="YfjL_N"/>
    <property type="match status" value="1"/>
</dbReference>
<comment type="caution">
    <text evidence="3">The sequence shown here is derived from an EMBL/GenBank/DDBJ whole genome shotgun (WGS) entry which is preliminary data.</text>
</comment>
<gene>
    <name evidence="3" type="ORF">EDD79_103817</name>
</gene>
<dbReference type="OrthoDB" id="1953272at2"/>
<keyword evidence="4" id="KW-1185">Reference proteome</keyword>
<dbReference type="Proteomes" id="UP000295504">
    <property type="component" value="Unassembled WGS sequence"/>
</dbReference>
<evidence type="ECO:0000313" key="3">
    <source>
        <dbReference type="EMBL" id="TCP99015.1"/>
    </source>
</evidence>
<sequence>MLNKNRVLKVIAGLLALLIVSGLLFIVNSFVGNPISASIATSKINSYVQANYSDLELEVSKATYNFKTSAYQSFAVSKKSEDTRFSISWRKGHISDYYESEVVSRFSTYRRLSEEFDNAIERIISEEFPYEVDLIIGDFAKSEGDFSTLVLDMPLDIHNPPLKTTLTIWTFIEEYSYEALAEQLLDLHRLMLKHQIPINEYSLRLVKDYRNSEKKEFTPDEFYIFDFPAEFIYEHGLIERIKDHQKDYETKYSK</sequence>
<name>A0A4R2T9R0_9FIRM</name>